<dbReference type="Proteomes" id="UP001614394">
    <property type="component" value="Unassembled WGS sequence"/>
</dbReference>
<keyword evidence="2" id="KW-0472">Membrane</keyword>
<evidence type="ECO:0008006" key="5">
    <source>
        <dbReference type="Google" id="ProtNLM"/>
    </source>
</evidence>
<feature type="transmembrane region" description="Helical" evidence="2">
    <location>
        <begin position="159"/>
        <end position="181"/>
    </location>
</feature>
<name>A0ABW8CCV7_9ACTN</name>
<reference evidence="3 4" key="1">
    <citation type="submission" date="2024-10" db="EMBL/GenBank/DDBJ databases">
        <title>The Natural Products Discovery Center: Release of the First 8490 Sequenced Strains for Exploring Actinobacteria Biosynthetic Diversity.</title>
        <authorList>
            <person name="Kalkreuter E."/>
            <person name="Kautsar S.A."/>
            <person name="Yang D."/>
            <person name="Bader C.D."/>
            <person name="Teijaro C.N."/>
            <person name="Fluegel L."/>
            <person name="Davis C.M."/>
            <person name="Simpson J.R."/>
            <person name="Lauterbach L."/>
            <person name="Steele A.D."/>
            <person name="Gui C."/>
            <person name="Meng S."/>
            <person name="Li G."/>
            <person name="Viehrig K."/>
            <person name="Ye F."/>
            <person name="Su P."/>
            <person name="Kiefer A.F."/>
            <person name="Nichols A."/>
            <person name="Cepeda A.J."/>
            <person name="Yan W."/>
            <person name="Fan B."/>
            <person name="Jiang Y."/>
            <person name="Adhikari A."/>
            <person name="Zheng C.-J."/>
            <person name="Schuster L."/>
            <person name="Cowan T.M."/>
            <person name="Smanski M.J."/>
            <person name="Chevrette M.G."/>
            <person name="De Carvalho L.P.S."/>
            <person name="Shen B."/>
        </authorList>
    </citation>
    <scope>NUCLEOTIDE SEQUENCE [LARGE SCALE GENOMIC DNA]</scope>
    <source>
        <strain evidence="3 4">NPDC053399</strain>
    </source>
</reference>
<organism evidence="3 4">
    <name type="scientific">Streptomyces fildesensis</name>
    <dbReference type="NCBI Taxonomy" id="375757"/>
    <lineage>
        <taxon>Bacteria</taxon>
        <taxon>Bacillati</taxon>
        <taxon>Actinomycetota</taxon>
        <taxon>Actinomycetes</taxon>
        <taxon>Kitasatosporales</taxon>
        <taxon>Streptomycetaceae</taxon>
        <taxon>Streptomyces</taxon>
    </lineage>
</organism>
<comment type="caution">
    <text evidence="3">The sequence shown here is derived from an EMBL/GenBank/DDBJ whole genome shotgun (WGS) entry which is preliminary data.</text>
</comment>
<feature type="transmembrane region" description="Helical" evidence="2">
    <location>
        <begin position="113"/>
        <end position="139"/>
    </location>
</feature>
<accession>A0ABW8CCV7</accession>
<protein>
    <recommendedName>
        <fullName evidence="5">Transmembrane protein</fullName>
    </recommendedName>
</protein>
<evidence type="ECO:0000313" key="4">
    <source>
        <dbReference type="Proteomes" id="UP001614394"/>
    </source>
</evidence>
<dbReference type="RefSeq" id="WP_399653612.1">
    <property type="nucleotide sequence ID" value="NZ_JBITYG010000008.1"/>
</dbReference>
<dbReference type="EMBL" id="JBITYG010000008">
    <property type="protein sequence ID" value="MFI9103908.1"/>
    <property type="molecule type" value="Genomic_DNA"/>
</dbReference>
<keyword evidence="4" id="KW-1185">Reference proteome</keyword>
<evidence type="ECO:0000256" key="2">
    <source>
        <dbReference type="SAM" id="Phobius"/>
    </source>
</evidence>
<feature type="region of interest" description="Disordered" evidence="1">
    <location>
        <begin position="230"/>
        <end position="296"/>
    </location>
</feature>
<keyword evidence="2" id="KW-1133">Transmembrane helix</keyword>
<sequence length="296" mass="31479">MNSAPHLLNEDRPDFERVLDDALHTTDTGHDEHGGHDGVLNSEQLRTMALSAAEVISACAAPEYQQYLKVREQIREALEESEIIRRTEPVTAADNRAFSYAAMGVADSAGSGAGLFAVVAVLTPILAGTAALIFLLIGYVLHAMTPEPAIAAPLRTAGWLFAGVTGCGILVGMVGLLLTALRDSASAIHDDDSDSLPPEVAAAREAWRRALRDRGVLPFLAEARTNAALAPHPDFEAPRSNGTQPSRMPRLGYSRPDFTSPGPEESPGPGHRFSSPDFSSPDFSSPDFTGPDEGSR</sequence>
<gene>
    <name evidence="3" type="ORF">ACIGXA_25655</name>
</gene>
<keyword evidence="2" id="KW-0812">Transmembrane</keyword>
<evidence type="ECO:0000256" key="1">
    <source>
        <dbReference type="SAM" id="MobiDB-lite"/>
    </source>
</evidence>
<proteinExistence type="predicted"/>
<evidence type="ECO:0000313" key="3">
    <source>
        <dbReference type="EMBL" id="MFI9103908.1"/>
    </source>
</evidence>
<feature type="compositionally biased region" description="Low complexity" evidence="1">
    <location>
        <begin position="260"/>
        <end position="288"/>
    </location>
</feature>